<dbReference type="Proteomes" id="UP000028999">
    <property type="component" value="Unassembled WGS sequence"/>
</dbReference>
<reference evidence="2" key="2">
    <citation type="submission" date="2014-06" db="EMBL/GenBank/DDBJ databases">
        <authorList>
            <person name="Genoscope - CEA"/>
        </authorList>
    </citation>
    <scope>NUCLEOTIDE SEQUENCE</scope>
</reference>
<dbReference type="Proteomes" id="UP001295469">
    <property type="component" value="Chromosome C04"/>
</dbReference>
<dbReference type="Gramene" id="CDY63149">
    <property type="protein sequence ID" value="CDY63149"/>
    <property type="gene ID" value="GSBRNA2T00037961001"/>
</dbReference>
<keyword evidence="3" id="KW-1185">Reference proteome</keyword>
<dbReference type="EMBL" id="LK034251">
    <property type="protein sequence ID" value="CDY63149.1"/>
    <property type="molecule type" value="Genomic_DNA"/>
</dbReference>
<protein>
    <submittedName>
        <fullName evidence="1">(rape) hypothetical protein</fullName>
    </submittedName>
    <submittedName>
        <fullName evidence="2">BnaCnng41480D protein</fullName>
    </submittedName>
</protein>
<dbReference type="AlphaFoldDB" id="A0A078JEH1"/>
<accession>A0A078JEH1</accession>
<reference evidence="1" key="3">
    <citation type="submission" date="2021-01" db="EMBL/GenBank/DDBJ databases">
        <authorList>
            <consortium name="Genoscope - CEA"/>
            <person name="William W."/>
        </authorList>
    </citation>
    <scope>NUCLEOTIDE SEQUENCE</scope>
</reference>
<dbReference type="EMBL" id="HG994368">
    <property type="protein sequence ID" value="CAF1857162.1"/>
    <property type="molecule type" value="Genomic_DNA"/>
</dbReference>
<proteinExistence type="predicted"/>
<dbReference type="PaxDb" id="3708-A0A078JEH1"/>
<organism evidence="2 3">
    <name type="scientific">Brassica napus</name>
    <name type="common">Rape</name>
    <dbReference type="NCBI Taxonomy" id="3708"/>
    <lineage>
        <taxon>Eukaryota</taxon>
        <taxon>Viridiplantae</taxon>
        <taxon>Streptophyta</taxon>
        <taxon>Embryophyta</taxon>
        <taxon>Tracheophyta</taxon>
        <taxon>Spermatophyta</taxon>
        <taxon>Magnoliopsida</taxon>
        <taxon>eudicotyledons</taxon>
        <taxon>Gunneridae</taxon>
        <taxon>Pentapetalae</taxon>
        <taxon>rosids</taxon>
        <taxon>malvids</taxon>
        <taxon>Brassicales</taxon>
        <taxon>Brassicaceae</taxon>
        <taxon>Brassiceae</taxon>
        <taxon>Brassica</taxon>
    </lineage>
</organism>
<evidence type="ECO:0000313" key="1">
    <source>
        <dbReference type="EMBL" id="CAF1857162.1"/>
    </source>
</evidence>
<reference evidence="2 3" key="1">
    <citation type="journal article" date="2014" name="Science">
        <title>Plant genetics. Early allopolyploid evolution in the post-Neolithic Brassica napus oilseed genome.</title>
        <authorList>
            <person name="Chalhoub B."/>
            <person name="Denoeud F."/>
            <person name="Liu S."/>
            <person name="Parkin I.A."/>
            <person name="Tang H."/>
            <person name="Wang X."/>
            <person name="Chiquet J."/>
            <person name="Belcram H."/>
            <person name="Tong C."/>
            <person name="Samans B."/>
            <person name="Correa M."/>
            <person name="Da Silva C."/>
            <person name="Just J."/>
            <person name="Falentin C."/>
            <person name="Koh C.S."/>
            <person name="Le Clainche I."/>
            <person name="Bernard M."/>
            <person name="Bento P."/>
            <person name="Noel B."/>
            <person name="Labadie K."/>
            <person name="Alberti A."/>
            <person name="Charles M."/>
            <person name="Arnaud D."/>
            <person name="Guo H."/>
            <person name="Daviaud C."/>
            <person name="Alamery S."/>
            <person name="Jabbari K."/>
            <person name="Zhao M."/>
            <person name="Edger P.P."/>
            <person name="Chelaifa H."/>
            <person name="Tack D."/>
            <person name="Lassalle G."/>
            <person name="Mestiri I."/>
            <person name="Schnel N."/>
            <person name="Le Paslier M.C."/>
            <person name="Fan G."/>
            <person name="Renault V."/>
            <person name="Bayer P.E."/>
            <person name="Golicz A.A."/>
            <person name="Manoli S."/>
            <person name="Lee T.H."/>
            <person name="Thi V.H."/>
            <person name="Chalabi S."/>
            <person name="Hu Q."/>
            <person name="Fan C."/>
            <person name="Tollenaere R."/>
            <person name="Lu Y."/>
            <person name="Battail C."/>
            <person name="Shen J."/>
            <person name="Sidebottom C.H."/>
            <person name="Wang X."/>
            <person name="Canaguier A."/>
            <person name="Chauveau A."/>
            <person name="Berard A."/>
            <person name="Deniot G."/>
            <person name="Guan M."/>
            <person name="Liu Z."/>
            <person name="Sun F."/>
            <person name="Lim Y.P."/>
            <person name="Lyons E."/>
            <person name="Town C.D."/>
            <person name="Bancroft I."/>
            <person name="Wang X."/>
            <person name="Meng J."/>
            <person name="Ma J."/>
            <person name="Pires J.C."/>
            <person name="King G.J."/>
            <person name="Brunel D."/>
            <person name="Delourme R."/>
            <person name="Renard M."/>
            <person name="Aury J.M."/>
            <person name="Adams K.L."/>
            <person name="Batley J."/>
            <person name="Snowdon R.J."/>
            <person name="Tost J."/>
            <person name="Edwards D."/>
            <person name="Zhou Y."/>
            <person name="Hua W."/>
            <person name="Sharpe A.G."/>
            <person name="Paterson A.H."/>
            <person name="Guan C."/>
            <person name="Wincker P."/>
        </authorList>
    </citation>
    <scope>NUCLEOTIDE SEQUENCE [LARGE SCALE GENOMIC DNA]</scope>
    <source>
        <strain evidence="3">cv. Darmor-bzh</strain>
    </source>
</reference>
<gene>
    <name evidence="2" type="primary">BnaCnng41480D</name>
    <name evidence="1" type="ORF">DARMORV10_C04P42840.1</name>
    <name evidence="2" type="ORF">GSBRNA2T00037961001</name>
</gene>
<sequence>MASGSIKTELAVWRAGRVESKFGLPRVTVDGWTLVSPLLISSFVS</sequence>
<name>A0A078JEH1_BRANA</name>
<evidence type="ECO:0000313" key="2">
    <source>
        <dbReference type="EMBL" id="CDY63149.1"/>
    </source>
</evidence>
<evidence type="ECO:0000313" key="3">
    <source>
        <dbReference type="Proteomes" id="UP000028999"/>
    </source>
</evidence>